<name>A0ABQ5V959_9PROT</name>
<dbReference type="CDD" id="cd04733">
    <property type="entry name" value="OYE_like_2_FMN"/>
    <property type="match status" value="1"/>
</dbReference>
<dbReference type="Gene3D" id="3.20.20.70">
    <property type="entry name" value="Aldolase class I"/>
    <property type="match status" value="1"/>
</dbReference>
<dbReference type="InterPro" id="IPR001155">
    <property type="entry name" value="OxRdtase_FMN_N"/>
</dbReference>
<dbReference type="EMBL" id="BSNK01000002">
    <property type="protein sequence ID" value="GLQ23970.1"/>
    <property type="molecule type" value="Genomic_DNA"/>
</dbReference>
<evidence type="ECO:0000259" key="3">
    <source>
        <dbReference type="Pfam" id="PF00724"/>
    </source>
</evidence>
<evidence type="ECO:0000313" key="5">
    <source>
        <dbReference type="Proteomes" id="UP001161391"/>
    </source>
</evidence>
<protein>
    <submittedName>
        <fullName evidence="4">2,4-dienoyl-CoA reductase</fullName>
    </submittedName>
</protein>
<organism evidence="4 5">
    <name type="scientific">Algimonas ampicilliniresistens</name>
    <dbReference type="NCBI Taxonomy" id="1298735"/>
    <lineage>
        <taxon>Bacteria</taxon>
        <taxon>Pseudomonadati</taxon>
        <taxon>Pseudomonadota</taxon>
        <taxon>Alphaproteobacteria</taxon>
        <taxon>Maricaulales</taxon>
        <taxon>Robiginitomaculaceae</taxon>
        <taxon>Algimonas</taxon>
    </lineage>
</organism>
<evidence type="ECO:0000256" key="1">
    <source>
        <dbReference type="ARBA" id="ARBA00022630"/>
    </source>
</evidence>
<comment type="caution">
    <text evidence="4">The sequence shown here is derived from an EMBL/GenBank/DDBJ whole genome shotgun (WGS) entry which is preliminary data.</text>
</comment>
<dbReference type="Proteomes" id="UP001161391">
    <property type="component" value="Unassembled WGS sequence"/>
</dbReference>
<dbReference type="InterPro" id="IPR013785">
    <property type="entry name" value="Aldolase_TIM"/>
</dbReference>
<accession>A0ABQ5V959</accession>
<keyword evidence="1" id="KW-0285">Flavoprotein</keyword>
<evidence type="ECO:0000256" key="2">
    <source>
        <dbReference type="ARBA" id="ARBA00023002"/>
    </source>
</evidence>
<reference evidence="4" key="2">
    <citation type="submission" date="2023-01" db="EMBL/GenBank/DDBJ databases">
        <title>Draft genome sequence of Algimonas ampicilliniresistens strain NBRC 108219.</title>
        <authorList>
            <person name="Sun Q."/>
            <person name="Mori K."/>
        </authorList>
    </citation>
    <scope>NUCLEOTIDE SEQUENCE</scope>
    <source>
        <strain evidence="4">NBRC 108219</strain>
    </source>
</reference>
<dbReference type="RefSeq" id="WP_284389937.1">
    <property type="nucleotide sequence ID" value="NZ_BSNK01000002.1"/>
</dbReference>
<sequence>MSDTIPDLFTPLTLPCGHTVPNRIAKAAMEENMADQASGLGQVPGEALVNLYQSWADGGAGMLITGNVMVDATAMTGPGGIVLRQGTLDNPDIRTRFEDWAAAGKSGGASLIMQISHPGRQLYAAQGVEAVSASDSRLDMGSETLSKLFAPARAMTGDEVRGLIARFGESALAAKSCGFDGVEIHAAHGYLLAQFLSPLTNMREDEWGGALENRARLLLEIVRSVRDRVGSDFIVGVKLNSADFQKGGFDVRDATQVVEWLGAEAVDFVEVSGGTYESSAMMGESQDGRVSQSTHDREAYFLSFAEQMAEVASMPLMVTGGITQRDTADRVIGSKGVELIGLARALIITPDLPNRWQAGSTDSGPVQTVSWKNPALRSLANMAVAKANLRRMSRGQDPKRRFNPVLASLVQQKNQAVQTKRYKDWLEKDAN</sequence>
<feature type="domain" description="NADH:flavin oxidoreductase/NADH oxidase N-terminal" evidence="3">
    <location>
        <begin position="7"/>
        <end position="360"/>
    </location>
</feature>
<gene>
    <name evidence="4" type="ORF">GCM10007853_18440</name>
</gene>
<evidence type="ECO:0000313" key="4">
    <source>
        <dbReference type="EMBL" id="GLQ23970.1"/>
    </source>
</evidence>
<dbReference type="Pfam" id="PF00724">
    <property type="entry name" value="Oxidored_FMN"/>
    <property type="match status" value="1"/>
</dbReference>
<dbReference type="SUPFAM" id="SSF51395">
    <property type="entry name" value="FMN-linked oxidoreductases"/>
    <property type="match status" value="1"/>
</dbReference>
<keyword evidence="2" id="KW-0560">Oxidoreductase</keyword>
<proteinExistence type="predicted"/>
<reference evidence="4" key="1">
    <citation type="journal article" date="2014" name="Int. J. Syst. Evol. Microbiol.">
        <title>Complete genome of a new Firmicutes species belonging to the dominant human colonic microbiota ('Ruminococcus bicirculans') reveals two chromosomes and a selective capacity to utilize plant glucans.</title>
        <authorList>
            <consortium name="NISC Comparative Sequencing Program"/>
            <person name="Wegmann U."/>
            <person name="Louis P."/>
            <person name="Goesmann A."/>
            <person name="Henrissat B."/>
            <person name="Duncan S.H."/>
            <person name="Flint H.J."/>
        </authorList>
    </citation>
    <scope>NUCLEOTIDE SEQUENCE</scope>
    <source>
        <strain evidence="4">NBRC 108219</strain>
    </source>
</reference>
<keyword evidence="5" id="KW-1185">Reference proteome</keyword>
<dbReference type="PANTHER" id="PTHR43656">
    <property type="entry name" value="BINDING OXIDOREDUCTASE, PUTATIVE (AFU_ORTHOLOGUE AFUA_2G08260)-RELATED"/>
    <property type="match status" value="1"/>
</dbReference>
<dbReference type="PANTHER" id="PTHR43656:SF2">
    <property type="entry name" value="BINDING OXIDOREDUCTASE, PUTATIVE (AFU_ORTHOLOGUE AFUA_2G08260)-RELATED"/>
    <property type="match status" value="1"/>
</dbReference>
<dbReference type="InterPro" id="IPR051799">
    <property type="entry name" value="NADH_flavin_oxidoreductase"/>
</dbReference>